<dbReference type="InterPro" id="IPR003560">
    <property type="entry name" value="DHB_DH"/>
</dbReference>
<dbReference type="GeneID" id="94363391"/>
<gene>
    <name evidence="1" type="ORF">C4N9_00675</name>
</gene>
<dbReference type="PRINTS" id="PR01397">
    <property type="entry name" value="DHBDHDRGNASE"/>
</dbReference>
<proteinExistence type="predicted"/>
<dbReference type="GO" id="GO:0008667">
    <property type="term" value="F:2,3-dihydro-2,3-dihydroxybenzoate dehydrogenase activity"/>
    <property type="evidence" value="ECO:0007669"/>
    <property type="project" value="InterPro"/>
</dbReference>
<sequence length="253" mass="25533">MTAHPPLLRDKRIAVMGSGSGLGLAVARAAEAAGAEVLGIDREARFDHLAELYRLDPGDPASVDALAQALPDDLDGLALFPALPDGPPARQLAHGLAAPKRLAALLAPRLAPGAGIVVRGATADANRTGALAAIRAGASLAPGDCDAFAERWSLNAEPTRTPRLIGWAMTAWAQSRAVAWPGLRVNAVIPAAPDGRLPLALAADLGLDAGDGASIAARAAIFLLSDLAQGLTGASLAADGGLSAQTQTRLEGL</sequence>
<dbReference type="OrthoDB" id="9809287at2"/>
<comment type="caution">
    <text evidence="1">The sequence shown here is derived from an EMBL/GenBank/DDBJ whole genome shotgun (WGS) entry which is preliminary data.</text>
</comment>
<dbReference type="RefSeq" id="WP_109531365.1">
    <property type="nucleotide sequence ID" value="NZ_QEYD01000001.1"/>
</dbReference>
<protein>
    <recommendedName>
        <fullName evidence="3">Short-chain dehydrogenase</fullName>
    </recommendedName>
</protein>
<evidence type="ECO:0000313" key="2">
    <source>
        <dbReference type="Proteomes" id="UP000244940"/>
    </source>
</evidence>
<dbReference type="AlphaFoldDB" id="A0A2U2CIF8"/>
<dbReference type="Gene3D" id="3.40.50.720">
    <property type="entry name" value="NAD(P)-binding Rossmann-like Domain"/>
    <property type="match status" value="2"/>
</dbReference>
<dbReference type="GO" id="GO:0019290">
    <property type="term" value="P:siderophore biosynthetic process"/>
    <property type="evidence" value="ECO:0007669"/>
    <property type="project" value="InterPro"/>
</dbReference>
<dbReference type="SUPFAM" id="SSF51735">
    <property type="entry name" value="NAD(P)-binding Rossmann-fold domains"/>
    <property type="match status" value="1"/>
</dbReference>
<evidence type="ECO:0000313" key="1">
    <source>
        <dbReference type="EMBL" id="PWE31564.1"/>
    </source>
</evidence>
<accession>A0A2U2CIF8</accession>
<reference evidence="1 2" key="1">
    <citation type="submission" date="2018-05" db="EMBL/GenBank/DDBJ databases">
        <title>Pararhodobacter marina sp. nov., isolated from deep-sea water of the Indian Ocean.</title>
        <authorList>
            <person name="Lai Q.Sr."/>
            <person name="Liu X."/>
            <person name="Shao Z."/>
        </authorList>
    </citation>
    <scope>NUCLEOTIDE SEQUENCE [LARGE SCALE GENOMIC DNA]</scope>
    <source>
        <strain evidence="1 2">CIC4N-9</strain>
    </source>
</reference>
<evidence type="ECO:0008006" key="3">
    <source>
        <dbReference type="Google" id="ProtNLM"/>
    </source>
</evidence>
<keyword evidence="2" id="KW-1185">Reference proteome</keyword>
<name>A0A2U2CIF8_9RHOB</name>
<dbReference type="InterPro" id="IPR036291">
    <property type="entry name" value="NAD(P)-bd_dom_sf"/>
</dbReference>
<dbReference type="Proteomes" id="UP000244940">
    <property type="component" value="Unassembled WGS sequence"/>
</dbReference>
<dbReference type="EMBL" id="QEYD01000001">
    <property type="protein sequence ID" value="PWE31564.1"/>
    <property type="molecule type" value="Genomic_DNA"/>
</dbReference>
<organism evidence="1 2">
    <name type="scientific">Pararhodobacter marinus</name>
    <dbReference type="NCBI Taxonomy" id="2184063"/>
    <lineage>
        <taxon>Bacteria</taxon>
        <taxon>Pseudomonadati</taxon>
        <taxon>Pseudomonadota</taxon>
        <taxon>Alphaproteobacteria</taxon>
        <taxon>Rhodobacterales</taxon>
        <taxon>Paracoccaceae</taxon>
        <taxon>Pararhodobacter</taxon>
    </lineage>
</organism>